<feature type="domain" description="F-box associated beta-propeller type 1" evidence="1">
    <location>
        <begin position="69"/>
        <end position="241"/>
    </location>
</feature>
<feature type="domain" description="F-box associated beta-propeller type 1" evidence="1">
    <location>
        <begin position="2"/>
        <end position="63"/>
    </location>
</feature>
<dbReference type="InterPro" id="IPR017451">
    <property type="entry name" value="F-box-assoc_interact_dom"/>
</dbReference>
<evidence type="ECO:0000313" key="3">
    <source>
        <dbReference type="Proteomes" id="UP000030689"/>
    </source>
</evidence>
<name>V4LZV5_EUTSA</name>
<sequence>YKIVHCTVLLLYIMDNQLLIWNPSLKETRWVKCGSDFHWFDDAYGLGYIRQSPSNHDYRLVRFRCALSRGNYYWICLRKDSSKAFIQSFDFSKERFQFLDHLPFEYDEYNPLALETFRGNRLSVLEQCHQTKKISIWVRHLITPWTILMVVDIPNFSLVCQPSPRVNIIRPWLYRSHFSINYFVDKNDTLFTSLFGDKSRSVSVYRVRDKEFQKVFADTAGNSCYGNYSNILCNYVPSLVTLHEFSK</sequence>
<keyword evidence="3" id="KW-1185">Reference proteome</keyword>
<dbReference type="InterPro" id="IPR006527">
    <property type="entry name" value="F-box-assoc_dom_typ1"/>
</dbReference>
<accession>V4LZV5</accession>
<dbReference type="Gramene" id="ESQ45458">
    <property type="protein sequence ID" value="ESQ45458"/>
    <property type="gene ID" value="EUTSA_v10011043mg"/>
</dbReference>
<dbReference type="Pfam" id="PF07734">
    <property type="entry name" value="FBA_1"/>
    <property type="match status" value="2"/>
</dbReference>
<dbReference type="eggNOG" id="ENOG502R1IB">
    <property type="taxonomic scope" value="Eukaryota"/>
</dbReference>
<proteinExistence type="predicted"/>
<gene>
    <name evidence="2" type="ORF">EUTSA_v10011043mg</name>
</gene>
<dbReference type="KEGG" id="eus:EUTSA_v10011043mg"/>
<dbReference type="Proteomes" id="UP000030689">
    <property type="component" value="Unassembled WGS sequence"/>
</dbReference>
<dbReference type="NCBIfam" id="TIGR01640">
    <property type="entry name" value="F_box_assoc_1"/>
    <property type="match status" value="1"/>
</dbReference>
<reference evidence="2 3" key="1">
    <citation type="journal article" date="2013" name="Front. Plant Sci.">
        <title>The Reference Genome of the Halophytic Plant Eutrema salsugineum.</title>
        <authorList>
            <person name="Yang R."/>
            <person name="Jarvis D.E."/>
            <person name="Chen H."/>
            <person name="Beilstein M.A."/>
            <person name="Grimwood J."/>
            <person name="Jenkins J."/>
            <person name="Shu S."/>
            <person name="Prochnik S."/>
            <person name="Xin M."/>
            <person name="Ma C."/>
            <person name="Schmutz J."/>
            <person name="Wing R.A."/>
            <person name="Mitchell-Olds T."/>
            <person name="Schumaker K.S."/>
            <person name="Wang X."/>
        </authorList>
    </citation>
    <scope>NUCLEOTIDE SEQUENCE [LARGE SCALE GENOMIC DNA]</scope>
</reference>
<dbReference type="STRING" id="72664.V4LZV5"/>
<protein>
    <recommendedName>
        <fullName evidence="1">F-box associated beta-propeller type 1 domain-containing protein</fullName>
    </recommendedName>
</protein>
<dbReference type="EMBL" id="KI517435">
    <property type="protein sequence ID" value="ESQ45458.1"/>
    <property type="molecule type" value="Genomic_DNA"/>
</dbReference>
<feature type="non-terminal residue" evidence="2">
    <location>
        <position position="1"/>
    </location>
</feature>
<evidence type="ECO:0000259" key="1">
    <source>
        <dbReference type="Pfam" id="PF07734"/>
    </source>
</evidence>
<evidence type="ECO:0000313" key="2">
    <source>
        <dbReference type="EMBL" id="ESQ45458.1"/>
    </source>
</evidence>
<organism evidence="2 3">
    <name type="scientific">Eutrema salsugineum</name>
    <name type="common">Saltwater cress</name>
    <name type="synonym">Sisymbrium salsugineum</name>
    <dbReference type="NCBI Taxonomy" id="72664"/>
    <lineage>
        <taxon>Eukaryota</taxon>
        <taxon>Viridiplantae</taxon>
        <taxon>Streptophyta</taxon>
        <taxon>Embryophyta</taxon>
        <taxon>Tracheophyta</taxon>
        <taxon>Spermatophyta</taxon>
        <taxon>Magnoliopsida</taxon>
        <taxon>eudicotyledons</taxon>
        <taxon>Gunneridae</taxon>
        <taxon>Pentapetalae</taxon>
        <taxon>rosids</taxon>
        <taxon>malvids</taxon>
        <taxon>Brassicales</taxon>
        <taxon>Brassicaceae</taxon>
        <taxon>Eutremeae</taxon>
        <taxon>Eutrema</taxon>
    </lineage>
</organism>
<dbReference type="AlphaFoldDB" id="V4LZV5"/>